<comment type="subunit">
    <text evidence="6">The basal body constitutes a major portion of the flagellar organelle and consists of a number of rings mounted on a central rod.</text>
</comment>
<evidence type="ECO:0000259" key="8">
    <source>
        <dbReference type="Pfam" id="PF00460"/>
    </source>
</evidence>
<dbReference type="Pfam" id="PF00460">
    <property type="entry name" value="Flg_bb_rod"/>
    <property type="match status" value="1"/>
</dbReference>
<dbReference type="InterPro" id="IPR001444">
    <property type="entry name" value="Flag_bb_rod_N"/>
</dbReference>
<keyword evidence="9" id="KW-0966">Cell projection</keyword>
<dbReference type="PANTHER" id="PTHR30435:SF12">
    <property type="entry name" value="FLAGELLAR BASAL BODY ROD PROTEIN FLGB"/>
    <property type="match status" value="1"/>
</dbReference>
<evidence type="ECO:0000256" key="3">
    <source>
        <dbReference type="ARBA" id="ARBA00014376"/>
    </source>
</evidence>
<feature type="domain" description="Flagellar basal body rod protein N-terminal" evidence="8">
    <location>
        <begin position="12"/>
        <end position="38"/>
    </location>
</feature>
<dbReference type="InterPro" id="IPR006300">
    <property type="entry name" value="FlgB"/>
</dbReference>
<dbReference type="NCBIfam" id="TIGR01396">
    <property type="entry name" value="FlgB"/>
    <property type="match status" value="1"/>
</dbReference>
<comment type="function">
    <text evidence="5 6">Structural component of flagellum, the bacterial motility apparatus. Part of the rod structure of flagellar basal body.</text>
</comment>
<evidence type="ECO:0000313" key="10">
    <source>
        <dbReference type="Proteomes" id="UP001595733"/>
    </source>
</evidence>
<evidence type="ECO:0000256" key="6">
    <source>
        <dbReference type="PIRNR" id="PIRNR002889"/>
    </source>
</evidence>
<dbReference type="Proteomes" id="UP001595733">
    <property type="component" value="Unassembled WGS sequence"/>
</dbReference>
<sequence>MDLFSSTIGQLETGLQAAAMKQKAHAANIANVDTPNYKATRVSFQAELDQRLSFAPLQSYKTNAKHLSFTGESNTPNIRTHTLSSTQRQPNGNNVDMDLEMSELAKNQLWYNAMTERISGKFNSLRSVINEGK</sequence>
<reference evidence="10" key="1">
    <citation type="journal article" date="2019" name="Int. J. Syst. Evol. Microbiol.">
        <title>The Global Catalogue of Microorganisms (GCM) 10K type strain sequencing project: providing services to taxonomists for standard genome sequencing and annotation.</title>
        <authorList>
            <consortium name="The Broad Institute Genomics Platform"/>
            <consortium name="The Broad Institute Genome Sequencing Center for Infectious Disease"/>
            <person name="Wu L."/>
            <person name="Ma J."/>
        </authorList>
    </citation>
    <scope>NUCLEOTIDE SEQUENCE [LARGE SCALE GENOMIC DNA]</scope>
    <source>
        <strain evidence="10">CCUG 50353</strain>
    </source>
</reference>
<name>A0ABV8UXX4_9BACL</name>
<dbReference type="PIRSF" id="PIRSF002889">
    <property type="entry name" value="Rod_FlgB"/>
    <property type="match status" value="1"/>
</dbReference>
<comment type="similarity">
    <text evidence="2 6">Belongs to the flagella basal body rod proteins family.</text>
</comment>
<dbReference type="EMBL" id="JBHSEF010000022">
    <property type="protein sequence ID" value="MFC4355270.1"/>
    <property type="molecule type" value="Genomic_DNA"/>
</dbReference>
<keyword evidence="9" id="KW-0969">Cilium</keyword>
<comment type="subcellular location">
    <subcellularLocation>
        <location evidence="1 6">Bacterial flagellum basal body</location>
    </subcellularLocation>
</comment>
<evidence type="ECO:0000256" key="1">
    <source>
        <dbReference type="ARBA" id="ARBA00004117"/>
    </source>
</evidence>
<keyword evidence="9" id="KW-0282">Flagellum</keyword>
<protein>
    <recommendedName>
        <fullName evidence="3 6">Flagellar basal body rod protein FlgB</fullName>
    </recommendedName>
</protein>
<dbReference type="RefSeq" id="WP_378141685.1">
    <property type="nucleotide sequence ID" value="NZ_JBHSEF010000022.1"/>
</dbReference>
<evidence type="ECO:0000313" key="9">
    <source>
        <dbReference type="EMBL" id="MFC4355270.1"/>
    </source>
</evidence>
<keyword evidence="10" id="KW-1185">Reference proteome</keyword>
<feature type="region of interest" description="Disordered" evidence="7">
    <location>
        <begin position="68"/>
        <end position="92"/>
    </location>
</feature>
<gene>
    <name evidence="9" type="primary">flgB</name>
    <name evidence="9" type="ORF">ACFO0S_09450</name>
</gene>
<feature type="compositionally biased region" description="Polar residues" evidence="7">
    <location>
        <begin position="70"/>
        <end position="92"/>
    </location>
</feature>
<evidence type="ECO:0000256" key="5">
    <source>
        <dbReference type="ARBA" id="ARBA00024934"/>
    </source>
</evidence>
<evidence type="ECO:0000256" key="2">
    <source>
        <dbReference type="ARBA" id="ARBA00009677"/>
    </source>
</evidence>
<accession>A0ABV8UXX4</accession>
<evidence type="ECO:0000256" key="7">
    <source>
        <dbReference type="SAM" id="MobiDB-lite"/>
    </source>
</evidence>
<evidence type="ECO:0000256" key="4">
    <source>
        <dbReference type="ARBA" id="ARBA00023143"/>
    </source>
</evidence>
<keyword evidence="4 6" id="KW-0975">Bacterial flagellum</keyword>
<dbReference type="PANTHER" id="PTHR30435">
    <property type="entry name" value="FLAGELLAR PROTEIN"/>
    <property type="match status" value="1"/>
</dbReference>
<proteinExistence type="inferred from homology"/>
<organism evidence="9 10">
    <name type="scientific">Chryseomicrobium palamuruense</name>
    <dbReference type="NCBI Taxonomy" id="682973"/>
    <lineage>
        <taxon>Bacteria</taxon>
        <taxon>Bacillati</taxon>
        <taxon>Bacillota</taxon>
        <taxon>Bacilli</taxon>
        <taxon>Bacillales</taxon>
        <taxon>Caryophanaceae</taxon>
        <taxon>Chryseomicrobium</taxon>
    </lineage>
</organism>
<comment type="caution">
    <text evidence="9">The sequence shown here is derived from an EMBL/GenBank/DDBJ whole genome shotgun (WGS) entry which is preliminary data.</text>
</comment>